<dbReference type="Proteomes" id="UP000507470">
    <property type="component" value="Unassembled WGS sequence"/>
</dbReference>
<sequence length="275" mass="30022">MAGTTSSNMAAPSASNVNNEVMTGMLNSMQSMQGTMLGLQQTVIKLININDRPIPVDANNLSTAYAAMRSNDPGPSTSSGAGGSQTFPLNGGYRFPISEFGVPSECIPHVDIVSEVIKKRIWEGKDVNLAALLIPKHEADKNIVQQGSITVNLSNHEDTRLLKSLTISEFITAFGKYKRVMCSKFPNRRIELDRYEIIDISKFYDYHCQFSARAAAALRDCNIKVDWSIKDTTMLSMVAGNAKVNSCSNCSSTMHLSSFCPQLQNIGTNKSGQHS</sequence>
<name>A0A6J8CDH7_MYTCO</name>
<gene>
    <name evidence="1" type="ORF">MCOR_27970</name>
</gene>
<protein>
    <submittedName>
        <fullName evidence="1">Uncharacterized protein</fullName>
    </submittedName>
</protein>
<accession>A0A6J8CDH7</accession>
<keyword evidence="2" id="KW-1185">Reference proteome</keyword>
<dbReference type="EMBL" id="CACVKT020005120">
    <property type="protein sequence ID" value="CAC5393080.1"/>
    <property type="molecule type" value="Genomic_DNA"/>
</dbReference>
<proteinExistence type="predicted"/>
<dbReference type="OrthoDB" id="8959254at2759"/>
<reference evidence="1 2" key="1">
    <citation type="submission" date="2020-06" db="EMBL/GenBank/DDBJ databases">
        <authorList>
            <person name="Li R."/>
            <person name="Bekaert M."/>
        </authorList>
    </citation>
    <scope>NUCLEOTIDE SEQUENCE [LARGE SCALE GENOMIC DNA]</scope>
    <source>
        <strain evidence="2">wild</strain>
    </source>
</reference>
<dbReference type="AlphaFoldDB" id="A0A6J8CDH7"/>
<organism evidence="1 2">
    <name type="scientific">Mytilus coruscus</name>
    <name type="common">Sea mussel</name>
    <dbReference type="NCBI Taxonomy" id="42192"/>
    <lineage>
        <taxon>Eukaryota</taxon>
        <taxon>Metazoa</taxon>
        <taxon>Spiralia</taxon>
        <taxon>Lophotrochozoa</taxon>
        <taxon>Mollusca</taxon>
        <taxon>Bivalvia</taxon>
        <taxon>Autobranchia</taxon>
        <taxon>Pteriomorphia</taxon>
        <taxon>Mytilida</taxon>
        <taxon>Mytiloidea</taxon>
        <taxon>Mytilidae</taxon>
        <taxon>Mytilinae</taxon>
        <taxon>Mytilus</taxon>
    </lineage>
</organism>
<evidence type="ECO:0000313" key="2">
    <source>
        <dbReference type="Proteomes" id="UP000507470"/>
    </source>
</evidence>
<evidence type="ECO:0000313" key="1">
    <source>
        <dbReference type="EMBL" id="CAC5393080.1"/>
    </source>
</evidence>